<dbReference type="PROSITE" id="PS51257">
    <property type="entry name" value="PROKAR_LIPOPROTEIN"/>
    <property type="match status" value="1"/>
</dbReference>
<dbReference type="EMBL" id="FPBT01000011">
    <property type="protein sequence ID" value="SFU54578.1"/>
    <property type="molecule type" value="Genomic_DNA"/>
</dbReference>
<proteinExistence type="predicted"/>
<evidence type="ECO:0000313" key="2">
    <source>
        <dbReference type="EMBL" id="SFU54578.1"/>
    </source>
</evidence>
<dbReference type="Pfam" id="PF13416">
    <property type="entry name" value="SBP_bac_8"/>
    <property type="match status" value="1"/>
</dbReference>
<keyword evidence="1" id="KW-0732">Signal</keyword>
<dbReference type="Proteomes" id="UP000198817">
    <property type="component" value="Unassembled WGS sequence"/>
</dbReference>
<evidence type="ECO:0000313" key="3">
    <source>
        <dbReference type="Proteomes" id="UP000198817"/>
    </source>
</evidence>
<dbReference type="PANTHER" id="PTHR42779">
    <property type="entry name" value="PROTEIN YNJB"/>
    <property type="match status" value="1"/>
</dbReference>
<organism evidence="2 3">
    <name type="scientific">Eubacterium pyruvativorans</name>
    <dbReference type="NCBI Taxonomy" id="155865"/>
    <lineage>
        <taxon>Bacteria</taxon>
        <taxon>Bacillati</taxon>
        <taxon>Bacillota</taxon>
        <taxon>Clostridia</taxon>
        <taxon>Eubacteriales</taxon>
        <taxon>Eubacteriaceae</taxon>
        <taxon>Eubacterium</taxon>
    </lineage>
</organism>
<evidence type="ECO:0000256" key="1">
    <source>
        <dbReference type="SAM" id="SignalP"/>
    </source>
</evidence>
<protein>
    <submittedName>
        <fullName evidence="2">Putative spermidine/putrescine transport system substrate-binding protein</fullName>
    </submittedName>
</protein>
<dbReference type="PIRSF" id="PIRSF029172">
    <property type="entry name" value="UCP029172_ABC_sbc_YnjB"/>
    <property type="match status" value="1"/>
</dbReference>
<sequence length="415" mass="46393">MKGKKILALLIALLVAVSMTACGSSGGTSEKKEGTSKESAASFDDMVKKAKGTTVTFYGWGGDDLLNSWLDDYFAPRMQKKYGIKMKRVPMNIEDILSQLSGEKQSGKKKSDIDMIWINGENFKTARENGFLYGPFLDKLPNYGKYYNAKDRENNYDFSYPIKGYEAPYGKAQVVFEVDRAKVKSVPTDTKAFAEFVKKNPGKVTYPAPPDFTGSVFVRNVIYDICGYKQFQNMKADKETVRKAVEPAMKYLKSLNPYLWNKGKTFPESSQKADKMFADGETIFRVTYDAYDISKYIENGTFPKTADSFQFKKGTIGNTNYMAIAKNSGNVAGAMVAINEMMSPEVQLNRYEKLHTVPVTDNSKLSKAQKDAFAKVDLGKGTIPQAQLLSKRLPEMPSALVPIIEEIWEEEVAGK</sequence>
<gene>
    <name evidence="2" type="ORF">SAMN05216508_11115</name>
</gene>
<accession>A0A1I7H1K0</accession>
<dbReference type="PANTHER" id="PTHR42779:SF1">
    <property type="entry name" value="PROTEIN YNJB"/>
    <property type="match status" value="1"/>
</dbReference>
<feature type="chain" id="PRO_5011584771" evidence="1">
    <location>
        <begin position="24"/>
        <end position="415"/>
    </location>
</feature>
<dbReference type="InterPro" id="IPR006059">
    <property type="entry name" value="SBP"/>
</dbReference>
<feature type="signal peptide" evidence="1">
    <location>
        <begin position="1"/>
        <end position="23"/>
    </location>
</feature>
<dbReference type="AlphaFoldDB" id="A0A1I7H1K0"/>
<keyword evidence="3" id="KW-1185">Reference proteome</keyword>
<dbReference type="NCBIfam" id="NF008633">
    <property type="entry name" value="PRK11622.1"/>
    <property type="match status" value="1"/>
</dbReference>
<dbReference type="Gene3D" id="3.40.190.10">
    <property type="entry name" value="Periplasmic binding protein-like II"/>
    <property type="match status" value="2"/>
</dbReference>
<dbReference type="OrthoDB" id="3239593at2"/>
<name>A0A1I7H1K0_9FIRM</name>
<dbReference type="SUPFAM" id="SSF53850">
    <property type="entry name" value="Periplasmic binding protein-like II"/>
    <property type="match status" value="1"/>
</dbReference>
<dbReference type="InterPro" id="IPR027020">
    <property type="entry name" value="YnjB"/>
</dbReference>
<reference evidence="2 3" key="1">
    <citation type="submission" date="2016-10" db="EMBL/GenBank/DDBJ databases">
        <authorList>
            <person name="de Groot N.N."/>
        </authorList>
    </citation>
    <scope>NUCLEOTIDE SEQUENCE [LARGE SCALE GENOMIC DNA]</scope>
    <source>
        <strain evidence="2 3">KHGC13</strain>
    </source>
</reference>
<dbReference type="STRING" id="155865.SAMN05216515_11215"/>